<reference evidence="1" key="2">
    <citation type="journal article" date="2022" name="Res Sq">
        <title>Comparative Genomics Reveals Insights into the Divergent Evolution of Astigmatic Mites and Household Pest Adaptations.</title>
        <authorList>
            <person name="Xiong Q."/>
            <person name="Wan A.T.-Y."/>
            <person name="Liu X.-Y."/>
            <person name="Fung C.S.-H."/>
            <person name="Xiao X."/>
            <person name="Malainual N."/>
            <person name="Hou J."/>
            <person name="Wang L."/>
            <person name="Wang M."/>
            <person name="Yang K."/>
            <person name="Cui Y."/>
            <person name="Leung E."/>
            <person name="Nong W."/>
            <person name="Shin S.-K."/>
            <person name="Au S."/>
            <person name="Jeong K.Y."/>
            <person name="Chew F.T."/>
            <person name="Hui J."/>
            <person name="Leung T.F."/>
            <person name="Tungtrongchitr A."/>
            <person name="Zhong N."/>
            <person name="Liu Z."/>
            <person name="Tsui S."/>
        </authorList>
    </citation>
    <scope>NUCLEOTIDE SEQUENCE</scope>
    <source>
        <strain evidence="1">Derf</strain>
        <tissue evidence="1">Whole organism</tissue>
    </source>
</reference>
<organism evidence="1 2">
    <name type="scientific">Dermatophagoides farinae</name>
    <name type="common">American house dust mite</name>
    <dbReference type="NCBI Taxonomy" id="6954"/>
    <lineage>
        <taxon>Eukaryota</taxon>
        <taxon>Metazoa</taxon>
        <taxon>Ecdysozoa</taxon>
        <taxon>Arthropoda</taxon>
        <taxon>Chelicerata</taxon>
        <taxon>Arachnida</taxon>
        <taxon>Acari</taxon>
        <taxon>Acariformes</taxon>
        <taxon>Sarcoptiformes</taxon>
        <taxon>Astigmata</taxon>
        <taxon>Psoroptidia</taxon>
        <taxon>Analgoidea</taxon>
        <taxon>Pyroglyphidae</taxon>
        <taxon>Dermatophagoidinae</taxon>
        <taxon>Dermatophagoides</taxon>
    </lineage>
</organism>
<proteinExistence type="predicted"/>
<sequence>MKKKTRKLDQQVNSALSTIHPVDMRETSPHWRDVNRMESKHKHSRPFMFNRSNGNDQHNSELNICCVNVIDRELIIIIILIYNNILDEYLIINNFDI</sequence>
<keyword evidence="2" id="KW-1185">Reference proteome</keyword>
<evidence type="ECO:0000313" key="1">
    <source>
        <dbReference type="EMBL" id="KAH9516595.1"/>
    </source>
</evidence>
<name>A0A922L4D5_DERFA</name>
<accession>A0A922L4D5</accession>
<dbReference type="AlphaFoldDB" id="A0A922L4D5"/>
<evidence type="ECO:0000313" key="2">
    <source>
        <dbReference type="Proteomes" id="UP000790347"/>
    </source>
</evidence>
<protein>
    <submittedName>
        <fullName evidence="1">Uncharacterized protein</fullName>
    </submittedName>
</protein>
<reference evidence="1" key="1">
    <citation type="submission" date="2013-05" db="EMBL/GenBank/DDBJ databases">
        <authorList>
            <person name="Yim A.K.Y."/>
            <person name="Chan T.F."/>
            <person name="Ji K.M."/>
            <person name="Liu X.Y."/>
            <person name="Zhou J.W."/>
            <person name="Li R.Q."/>
            <person name="Yang K.Y."/>
            <person name="Li J."/>
            <person name="Li M."/>
            <person name="Law P.T.W."/>
            <person name="Wu Y.L."/>
            <person name="Cai Z.L."/>
            <person name="Qin H."/>
            <person name="Bao Y."/>
            <person name="Leung R.K.K."/>
            <person name="Ng P.K.S."/>
            <person name="Zou J."/>
            <person name="Zhong X.J."/>
            <person name="Ran P.X."/>
            <person name="Zhong N.S."/>
            <person name="Liu Z.G."/>
            <person name="Tsui S.K.W."/>
        </authorList>
    </citation>
    <scope>NUCLEOTIDE SEQUENCE</scope>
    <source>
        <strain evidence="1">Derf</strain>
        <tissue evidence="1">Whole organism</tissue>
    </source>
</reference>
<gene>
    <name evidence="1" type="ORF">DERF_007329</name>
</gene>
<dbReference type="EMBL" id="ASGP02000003">
    <property type="protein sequence ID" value="KAH9516595.1"/>
    <property type="molecule type" value="Genomic_DNA"/>
</dbReference>
<dbReference type="Proteomes" id="UP000790347">
    <property type="component" value="Unassembled WGS sequence"/>
</dbReference>
<comment type="caution">
    <text evidence="1">The sequence shown here is derived from an EMBL/GenBank/DDBJ whole genome shotgun (WGS) entry which is preliminary data.</text>
</comment>